<accession>A0A1F8BLJ9</accession>
<proteinExistence type="predicted"/>
<comment type="caution">
    <text evidence="2">The sequence shown here is derived from an EMBL/GenBank/DDBJ whole genome shotgun (WGS) entry which is preliminary data.</text>
</comment>
<protein>
    <recommendedName>
        <fullName evidence="1">DUF7793 domain-containing protein</fullName>
    </recommendedName>
</protein>
<name>A0A1F8BLJ9_9BACT</name>
<sequence>MARAVFLNKDGYIEQIYKGDQDYDTVTSAVHKVNKLIEKLQSEGRSVKVIVNLSEIGKTDSGSREAAVYALKSWYFDKTALYGGNVFINNLANLIIRAARKQKKVKVFNTRREAYKWLG</sequence>
<dbReference type="InterPro" id="IPR056695">
    <property type="entry name" value="DUF7793"/>
</dbReference>
<evidence type="ECO:0000313" key="2">
    <source>
        <dbReference type="EMBL" id="OGM64947.1"/>
    </source>
</evidence>
<evidence type="ECO:0000259" key="1">
    <source>
        <dbReference type="Pfam" id="PF25056"/>
    </source>
</evidence>
<dbReference type="Pfam" id="PF25056">
    <property type="entry name" value="DUF7793"/>
    <property type="match status" value="1"/>
</dbReference>
<dbReference type="AlphaFoldDB" id="A0A1F8BLJ9"/>
<reference evidence="2 3" key="1">
    <citation type="journal article" date="2016" name="Nat. Commun.">
        <title>Thousands of microbial genomes shed light on interconnected biogeochemical processes in an aquifer system.</title>
        <authorList>
            <person name="Anantharaman K."/>
            <person name="Brown C.T."/>
            <person name="Hug L.A."/>
            <person name="Sharon I."/>
            <person name="Castelle C.J."/>
            <person name="Probst A.J."/>
            <person name="Thomas B.C."/>
            <person name="Singh A."/>
            <person name="Wilkins M.J."/>
            <person name="Karaoz U."/>
            <person name="Brodie E.L."/>
            <person name="Williams K.H."/>
            <person name="Hubbard S.S."/>
            <person name="Banfield J.F."/>
        </authorList>
    </citation>
    <scope>NUCLEOTIDE SEQUENCE [LARGE SCALE GENOMIC DNA]</scope>
</reference>
<dbReference type="STRING" id="1802521.A2893_04815"/>
<dbReference type="Gene3D" id="3.40.50.10600">
    <property type="entry name" value="SpoIIaa-like domains"/>
    <property type="match status" value="1"/>
</dbReference>
<dbReference type="Proteomes" id="UP000176725">
    <property type="component" value="Unassembled WGS sequence"/>
</dbReference>
<evidence type="ECO:0000313" key="3">
    <source>
        <dbReference type="Proteomes" id="UP000176725"/>
    </source>
</evidence>
<dbReference type="EMBL" id="MGHH01000007">
    <property type="protein sequence ID" value="OGM64947.1"/>
    <property type="molecule type" value="Genomic_DNA"/>
</dbReference>
<feature type="domain" description="DUF7793" evidence="1">
    <location>
        <begin position="29"/>
        <end position="118"/>
    </location>
</feature>
<organism evidence="2 3">
    <name type="scientific">Candidatus Woesebacteria bacterium RIFCSPLOWO2_01_FULL_39_25</name>
    <dbReference type="NCBI Taxonomy" id="1802521"/>
    <lineage>
        <taxon>Bacteria</taxon>
        <taxon>Candidatus Woeseibacteriota</taxon>
    </lineage>
</organism>
<dbReference type="InterPro" id="IPR038396">
    <property type="entry name" value="SpoIIAA-like_sf"/>
</dbReference>
<gene>
    <name evidence="2" type="ORF">A2893_04815</name>
</gene>